<dbReference type="AlphaFoldDB" id="A0A059F1N9"/>
<organism evidence="1 2">
    <name type="scientific">Anncaliia algerae PRA339</name>
    <dbReference type="NCBI Taxonomy" id="1288291"/>
    <lineage>
        <taxon>Eukaryota</taxon>
        <taxon>Fungi</taxon>
        <taxon>Fungi incertae sedis</taxon>
        <taxon>Microsporidia</taxon>
        <taxon>Tubulinosematoidea</taxon>
        <taxon>Tubulinosematidae</taxon>
        <taxon>Anncaliia</taxon>
    </lineage>
</organism>
<keyword evidence="2" id="KW-1185">Reference proteome</keyword>
<dbReference type="VEuPathDB" id="MicrosporidiaDB:H312_01546"/>
<dbReference type="Proteomes" id="UP000030655">
    <property type="component" value="Unassembled WGS sequence"/>
</dbReference>
<dbReference type="HOGENOM" id="CLU_3207491_0_0_1"/>
<name>A0A059F1N9_9MICR</name>
<dbReference type="EMBL" id="KK365152">
    <property type="protein sequence ID" value="KCZ81060.1"/>
    <property type="molecule type" value="Genomic_DNA"/>
</dbReference>
<reference evidence="2" key="1">
    <citation type="submission" date="2013-02" db="EMBL/GenBank/DDBJ databases">
        <authorList>
            <consortium name="The Broad Institute Genome Sequencing Platform"/>
            <person name="Cuomo C."/>
            <person name="Becnel J."/>
            <person name="Sanscrainte N."/>
            <person name="Walker B."/>
            <person name="Young S.K."/>
            <person name="Zeng Q."/>
            <person name="Gargeya S."/>
            <person name="Fitzgerald M."/>
            <person name="Haas B."/>
            <person name="Abouelleil A."/>
            <person name="Alvarado L."/>
            <person name="Arachchi H.M."/>
            <person name="Berlin A.M."/>
            <person name="Chapman S.B."/>
            <person name="Dewar J."/>
            <person name="Goldberg J."/>
            <person name="Griggs A."/>
            <person name="Gujja S."/>
            <person name="Hansen M."/>
            <person name="Howarth C."/>
            <person name="Imamovic A."/>
            <person name="Larimer J."/>
            <person name="McCowan C."/>
            <person name="Murphy C."/>
            <person name="Neiman D."/>
            <person name="Pearson M."/>
            <person name="Priest M."/>
            <person name="Roberts A."/>
            <person name="Saif S."/>
            <person name="Shea T."/>
            <person name="Sisk P."/>
            <person name="Sykes S."/>
            <person name="Wortman J."/>
            <person name="Nusbaum C."/>
            <person name="Birren B."/>
        </authorList>
    </citation>
    <scope>NUCLEOTIDE SEQUENCE [LARGE SCALE GENOMIC DNA]</scope>
    <source>
        <strain evidence="2">PRA339</strain>
    </source>
</reference>
<evidence type="ECO:0000313" key="2">
    <source>
        <dbReference type="Proteomes" id="UP000030655"/>
    </source>
</evidence>
<accession>A0A059F1N9</accession>
<gene>
    <name evidence="1" type="ORF">H312_01546</name>
</gene>
<reference evidence="1 2" key="2">
    <citation type="submission" date="2014-03" db="EMBL/GenBank/DDBJ databases">
        <title>The Genome Sequence of Anncaliia algerae insect isolate PRA339.</title>
        <authorList>
            <consortium name="The Broad Institute Genome Sequencing Platform"/>
            <consortium name="The Broad Institute Genome Sequencing Center for Infectious Disease"/>
            <person name="Cuomo C."/>
            <person name="Becnel J."/>
            <person name="Sanscrainte N."/>
            <person name="Walker B."/>
            <person name="Young S.K."/>
            <person name="Zeng Q."/>
            <person name="Gargeya S."/>
            <person name="Fitzgerald M."/>
            <person name="Haas B."/>
            <person name="Abouelleil A."/>
            <person name="Alvarado L."/>
            <person name="Arachchi H.M."/>
            <person name="Berlin A.M."/>
            <person name="Chapman S.B."/>
            <person name="Dewar J."/>
            <person name="Goldberg J."/>
            <person name="Griggs A."/>
            <person name="Gujja S."/>
            <person name="Hansen M."/>
            <person name="Howarth C."/>
            <person name="Imamovic A."/>
            <person name="Larimer J."/>
            <person name="McCowan C."/>
            <person name="Murphy C."/>
            <person name="Neiman D."/>
            <person name="Pearson M."/>
            <person name="Priest M."/>
            <person name="Roberts A."/>
            <person name="Saif S."/>
            <person name="Shea T."/>
            <person name="Sisk P."/>
            <person name="Sykes S."/>
            <person name="Wortman J."/>
            <person name="Nusbaum C."/>
            <person name="Birren B."/>
        </authorList>
    </citation>
    <scope>NUCLEOTIDE SEQUENCE [LARGE SCALE GENOMIC DNA]</scope>
    <source>
        <strain evidence="1 2">PRA339</strain>
    </source>
</reference>
<evidence type="ECO:0000313" key="1">
    <source>
        <dbReference type="EMBL" id="KCZ81060.1"/>
    </source>
</evidence>
<proteinExistence type="predicted"/>
<protein>
    <submittedName>
        <fullName evidence="1">Uncharacterized protein</fullName>
    </submittedName>
</protein>
<sequence length="45" mass="5438">MENNLKLLIERVIEFEEFNSKKKNLFAKCKPENDNNLMEKNLVRL</sequence>